<dbReference type="GO" id="GO:0006508">
    <property type="term" value="P:proteolysis"/>
    <property type="evidence" value="ECO:0007669"/>
    <property type="project" value="UniProtKB-KW"/>
</dbReference>
<feature type="active site" evidence="1">
    <location>
        <position position="424"/>
    </location>
</feature>
<dbReference type="EMBL" id="MCFA01000028">
    <property type="protein sequence ID" value="ORY15059.1"/>
    <property type="molecule type" value="Genomic_DNA"/>
</dbReference>
<dbReference type="InterPro" id="IPR001300">
    <property type="entry name" value="Peptidase_C2_calpain_cat"/>
</dbReference>
<evidence type="ECO:0000256" key="3">
    <source>
        <dbReference type="SAM" id="Phobius"/>
    </source>
</evidence>
<dbReference type="InterPro" id="IPR038765">
    <property type="entry name" value="Papain-like_cys_pep_sf"/>
</dbReference>
<feature type="active site" evidence="1">
    <location>
        <position position="178"/>
    </location>
</feature>
<organism evidence="5 6">
    <name type="scientific">Clohesyomyces aquaticus</name>
    <dbReference type="NCBI Taxonomy" id="1231657"/>
    <lineage>
        <taxon>Eukaryota</taxon>
        <taxon>Fungi</taxon>
        <taxon>Dikarya</taxon>
        <taxon>Ascomycota</taxon>
        <taxon>Pezizomycotina</taxon>
        <taxon>Dothideomycetes</taxon>
        <taxon>Pleosporomycetidae</taxon>
        <taxon>Pleosporales</taxon>
        <taxon>Lindgomycetaceae</taxon>
        <taxon>Clohesyomyces</taxon>
    </lineage>
</organism>
<accession>A0A1Y1ZXS7</accession>
<evidence type="ECO:0000313" key="6">
    <source>
        <dbReference type="Proteomes" id="UP000193144"/>
    </source>
</evidence>
<reference evidence="5 6" key="1">
    <citation type="submission" date="2016-07" db="EMBL/GenBank/DDBJ databases">
        <title>Pervasive Adenine N6-methylation of Active Genes in Fungi.</title>
        <authorList>
            <consortium name="DOE Joint Genome Institute"/>
            <person name="Mondo S.J."/>
            <person name="Dannebaum R.O."/>
            <person name="Kuo R.C."/>
            <person name="Labutti K."/>
            <person name="Haridas S."/>
            <person name="Kuo A."/>
            <person name="Salamov A."/>
            <person name="Ahrendt S.R."/>
            <person name="Lipzen A."/>
            <person name="Sullivan W."/>
            <person name="Andreopoulos W.B."/>
            <person name="Clum A."/>
            <person name="Lindquist E."/>
            <person name="Daum C."/>
            <person name="Ramamoorthy G.K."/>
            <person name="Gryganskyi A."/>
            <person name="Culley D."/>
            <person name="Magnuson J.K."/>
            <person name="James T.Y."/>
            <person name="O'Malley M.A."/>
            <person name="Stajich J.E."/>
            <person name="Spatafora J.W."/>
            <person name="Visel A."/>
            <person name="Grigoriev I.V."/>
        </authorList>
    </citation>
    <scope>NUCLEOTIDE SEQUENCE [LARGE SCALE GENOMIC DNA]</scope>
    <source>
        <strain evidence="5 6">CBS 115471</strain>
    </source>
</reference>
<feature type="domain" description="Calpain catalytic" evidence="4">
    <location>
        <begin position="169"/>
        <end position="460"/>
    </location>
</feature>
<evidence type="ECO:0000259" key="4">
    <source>
        <dbReference type="PROSITE" id="PS50203"/>
    </source>
</evidence>
<keyword evidence="1" id="KW-0788">Thiol protease</keyword>
<dbReference type="PROSITE" id="PS50203">
    <property type="entry name" value="CALPAIN_CAT"/>
    <property type="match status" value="1"/>
</dbReference>
<gene>
    <name evidence="5" type="ORF">BCR34DRAFT_559537</name>
</gene>
<sequence length="466" mass="50486">MKSDVQVQEDEERLLDGHSTKKSPRKGPRRYTPCQWVLIIAGLIFLFAAGNITGLLGLLRIPAVKNRLVPPTSTNSSQNLPKIEKLGDVVLPTVLGTNESSPLIKPSSPNGFSLTRPPNVLADESKNPGVPTVTDSQCDYIQRRQLGSQGSQLPRADFLRESKIIELADVRQGGIGDCGFGASVLSLIANGQRKDLLDALELRDLSLLIARFLVPTARQFIPNAGALETIKTVQVRIDDTLATRTDDSPATCAEFISFNPGVSLDGRRNAFVPLLEKAFAKFLDSGEAIVQPDFSGYAGLTGIAARNVLSSLTGGKPRLYERFKSGFDLEMAAILVKCVNLRRACVLGVPPPTDPRMGTIVNGKIDTQAGQITIHSGEKTFTLRERGTERDVPIVGLHYYGIQRTQVIDGEFITFENAEVDLHNPWGCNIDVNGVFTCNKGGSVRVKLSSLPVIGTGVEWADTVNL</sequence>
<keyword evidence="1" id="KW-0645">Protease</keyword>
<dbReference type="OrthoDB" id="3943625at2759"/>
<protein>
    <recommendedName>
        <fullName evidence="4">Calpain catalytic domain-containing protein</fullName>
    </recommendedName>
</protein>
<keyword evidence="3" id="KW-1133">Transmembrane helix</keyword>
<keyword evidence="1" id="KW-0378">Hydrolase</keyword>
<dbReference type="GO" id="GO:0004198">
    <property type="term" value="F:calcium-dependent cysteine-type endopeptidase activity"/>
    <property type="evidence" value="ECO:0007669"/>
    <property type="project" value="InterPro"/>
</dbReference>
<evidence type="ECO:0000256" key="1">
    <source>
        <dbReference type="PROSITE-ProRule" id="PRU00239"/>
    </source>
</evidence>
<keyword evidence="3" id="KW-0472">Membrane</keyword>
<proteinExistence type="predicted"/>
<comment type="caution">
    <text evidence="5">The sequence shown here is derived from an EMBL/GenBank/DDBJ whole genome shotgun (WGS) entry which is preliminary data.</text>
</comment>
<keyword evidence="3" id="KW-0812">Transmembrane</keyword>
<feature type="transmembrane region" description="Helical" evidence="3">
    <location>
        <begin position="36"/>
        <end position="59"/>
    </location>
</feature>
<keyword evidence="6" id="KW-1185">Reference proteome</keyword>
<evidence type="ECO:0000313" key="5">
    <source>
        <dbReference type="EMBL" id="ORY15059.1"/>
    </source>
</evidence>
<feature type="region of interest" description="Disordered" evidence="2">
    <location>
        <begin position="1"/>
        <end position="29"/>
    </location>
</feature>
<evidence type="ECO:0000256" key="2">
    <source>
        <dbReference type="SAM" id="MobiDB-lite"/>
    </source>
</evidence>
<dbReference type="AlphaFoldDB" id="A0A1Y1ZXS7"/>
<feature type="active site" evidence="1">
    <location>
        <position position="398"/>
    </location>
</feature>
<name>A0A1Y1ZXS7_9PLEO</name>
<feature type="compositionally biased region" description="Basic residues" evidence="2">
    <location>
        <begin position="20"/>
        <end position="29"/>
    </location>
</feature>
<dbReference type="Proteomes" id="UP000193144">
    <property type="component" value="Unassembled WGS sequence"/>
</dbReference>
<dbReference type="Pfam" id="PF00648">
    <property type="entry name" value="Peptidase_C2"/>
    <property type="match status" value="1"/>
</dbReference>
<dbReference type="SUPFAM" id="SSF54001">
    <property type="entry name" value="Cysteine proteinases"/>
    <property type="match status" value="1"/>
</dbReference>